<reference evidence="1 2" key="1">
    <citation type="submission" date="2012-04" db="EMBL/GenBank/DDBJ databases">
        <title>The Genome Sequence of Saprolegnia declina VS20.</title>
        <authorList>
            <consortium name="The Broad Institute Genome Sequencing Platform"/>
            <person name="Russ C."/>
            <person name="Nusbaum C."/>
            <person name="Tyler B."/>
            <person name="van West P."/>
            <person name="Dieguez-Uribeondo J."/>
            <person name="de Bruijn I."/>
            <person name="Tripathy S."/>
            <person name="Jiang R."/>
            <person name="Young S.K."/>
            <person name="Zeng Q."/>
            <person name="Gargeya S."/>
            <person name="Fitzgerald M."/>
            <person name="Haas B."/>
            <person name="Abouelleil A."/>
            <person name="Alvarado L."/>
            <person name="Arachchi H.M."/>
            <person name="Berlin A."/>
            <person name="Chapman S.B."/>
            <person name="Goldberg J."/>
            <person name="Griggs A."/>
            <person name="Gujja S."/>
            <person name="Hansen M."/>
            <person name="Howarth C."/>
            <person name="Imamovic A."/>
            <person name="Larimer J."/>
            <person name="McCowen C."/>
            <person name="Montmayeur A."/>
            <person name="Murphy C."/>
            <person name="Neiman D."/>
            <person name="Pearson M."/>
            <person name="Priest M."/>
            <person name="Roberts A."/>
            <person name="Saif S."/>
            <person name="Shea T."/>
            <person name="Sisk P."/>
            <person name="Sykes S."/>
            <person name="Wortman J."/>
            <person name="Nusbaum C."/>
            <person name="Birren B."/>
        </authorList>
    </citation>
    <scope>NUCLEOTIDE SEQUENCE [LARGE SCALE GENOMIC DNA]</scope>
    <source>
        <strain evidence="1 2">VS20</strain>
    </source>
</reference>
<keyword evidence="2" id="KW-1185">Reference proteome</keyword>
<dbReference type="GO" id="GO:0016020">
    <property type="term" value="C:membrane"/>
    <property type="evidence" value="ECO:0007669"/>
    <property type="project" value="InterPro"/>
</dbReference>
<dbReference type="EMBL" id="JH767217">
    <property type="protein sequence ID" value="EQC27012.1"/>
    <property type="molecule type" value="Genomic_DNA"/>
</dbReference>
<evidence type="ECO:0000313" key="2">
    <source>
        <dbReference type="Proteomes" id="UP000030762"/>
    </source>
</evidence>
<dbReference type="OrthoDB" id="29661at2759"/>
<proteinExistence type="predicted"/>
<evidence type="ECO:0000313" key="1">
    <source>
        <dbReference type="EMBL" id="EQC27012.1"/>
    </source>
</evidence>
<dbReference type="Proteomes" id="UP000030762">
    <property type="component" value="Unassembled WGS sequence"/>
</dbReference>
<organism evidence="1 2">
    <name type="scientific">Saprolegnia diclina (strain VS20)</name>
    <dbReference type="NCBI Taxonomy" id="1156394"/>
    <lineage>
        <taxon>Eukaryota</taxon>
        <taxon>Sar</taxon>
        <taxon>Stramenopiles</taxon>
        <taxon>Oomycota</taxon>
        <taxon>Saprolegniomycetes</taxon>
        <taxon>Saprolegniales</taxon>
        <taxon>Saprolegniaceae</taxon>
        <taxon>Saprolegnia</taxon>
    </lineage>
</organism>
<dbReference type="RefSeq" id="XP_008619614.1">
    <property type="nucleotide sequence ID" value="XM_008621392.1"/>
</dbReference>
<dbReference type="InParanoid" id="T0RBU4"/>
<dbReference type="Pfam" id="PF04258">
    <property type="entry name" value="Peptidase_A22B"/>
    <property type="match status" value="1"/>
</dbReference>
<gene>
    <name evidence="1" type="ORF">SDRG_15226</name>
</gene>
<protein>
    <submittedName>
        <fullName evidence="1">Uncharacterized protein</fullName>
    </submittedName>
</protein>
<dbReference type="InterPro" id="IPR007369">
    <property type="entry name" value="Peptidase_A22B_SPP"/>
</dbReference>
<accession>T0RBU4</accession>
<dbReference type="GeneID" id="19955953"/>
<name>T0RBU4_SAPDV</name>
<dbReference type="VEuPathDB" id="FungiDB:SDRG_15226"/>
<dbReference type="AlphaFoldDB" id="T0RBU4"/>
<sequence length="66" mass="7167">MCIGYAAGLLLANVGVILMQSGQPALLYLVLWNLWVGPKEVFAMPEAEPEHPVTDYAKQDPTPTVV</sequence>
<dbReference type="GO" id="GO:0042500">
    <property type="term" value="F:aspartic endopeptidase activity, intramembrane cleaving"/>
    <property type="evidence" value="ECO:0007669"/>
    <property type="project" value="InterPro"/>
</dbReference>